<evidence type="ECO:0000256" key="1">
    <source>
        <dbReference type="SAM" id="Phobius"/>
    </source>
</evidence>
<dbReference type="AlphaFoldDB" id="W7BL24"/>
<organism evidence="2 3">
    <name type="scientific">Listeria cornellensis FSL F6-0969</name>
    <dbReference type="NCBI Taxonomy" id="1265820"/>
    <lineage>
        <taxon>Bacteria</taxon>
        <taxon>Bacillati</taxon>
        <taxon>Bacillota</taxon>
        <taxon>Bacilli</taxon>
        <taxon>Bacillales</taxon>
        <taxon>Listeriaceae</taxon>
        <taxon>Listeria</taxon>
    </lineage>
</organism>
<proteinExistence type="predicted"/>
<accession>W7BL24</accession>
<dbReference type="STRING" id="1265820.PCORN_16958"/>
<evidence type="ECO:0000313" key="2">
    <source>
        <dbReference type="EMBL" id="EUJ25555.1"/>
    </source>
</evidence>
<protein>
    <submittedName>
        <fullName evidence="2">Uncharacterized protein</fullName>
    </submittedName>
</protein>
<keyword evidence="1" id="KW-0812">Transmembrane</keyword>
<name>W7BL24_9LIST</name>
<keyword evidence="1" id="KW-0472">Membrane</keyword>
<dbReference type="Proteomes" id="UP000019254">
    <property type="component" value="Unassembled WGS sequence"/>
</dbReference>
<feature type="transmembrane region" description="Helical" evidence="1">
    <location>
        <begin position="12"/>
        <end position="40"/>
    </location>
</feature>
<gene>
    <name evidence="2" type="ORF">PCORN_16958</name>
</gene>
<keyword evidence="3" id="KW-1185">Reference proteome</keyword>
<feature type="transmembrane region" description="Helical" evidence="1">
    <location>
        <begin position="46"/>
        <end position="65"/>
    </location>
</feature>
<reference evidence="2 3" key="1">
    <citation type="journal article" date="2014" name="Int. J. Syst. Evol. Microbiol.">
        <title>Listeria floridensis sp. nov., Listeria aquatica sp. nov., Listeria cornellensis sp. nov., Listeria riparia sp. nov. and Listeria grandensis sp. nov., from agricultural and natural environments.</title>
        <authorList>
            <person name="den Bakker H.C."/>
            <person name="Warchocki S."/>
            <person name="Wright E.M."/>
            <person name="Allred A.F."/>
            <person name="Ahlstrom C."/>
            <person name="Manuel C.S."/>
            <person name="Stasiewicz M.J."/>
            <person name="Burrell A."/>
            <person name="Roof S."/>
            <person name="Strawn L."/>
            <person name="Fortes E.D."/>
            <person name="Nightingale K.K."/>
            <person name="Kephart D."/>
            <person name="Wiedmann M."/>
        </authorList>
    </citation>
    <scope>NUCLEOTIDE SEQUENCE [LARGE SCALE GENOMIC DNA]</scope>
    <source>
        <strain evidence="3">FSL F6-969</strain>
    </source>
</reference>
<dbReference type="EMBL" id="AODE01000039">
    <property type="protein sequence ID" value="EUJ25555.1"/>
    <property type="molecule type" value="Genomic_DNA"/>
</dbReference>
<evidence type="ECO:0000313" key="3">
    <source>
        <dbReference type="Proteomes" id="UP000019254"/>
    </source>
</evidence>
<comment type="caution">
    <text evidence="2">The sequence shown here is derived from an EMBL/GenBank/DDBJ whole genome shotgun (WGS) entry which is preliminary data.</text>
</comment>
<sequence>MDRTLILKMIFVLGFLMTLVLSFFYSIMLIVPLLIGILVFSCFFTLKQLAELTWFMLAIASFFWIDSFDSGFRKLVSLSTITTCSNHAISTHMG</sequence>
<keyword evidence="1" id="KW-1133">Transmembrane helix</keyword>